<evidence type="ECO:0000313" key="2">
    <source>
        <dbReference type="EMBL" id="QLY30704.1"/>
    </source>
</evidence>
<evidence type="ECO:0000313" key="3">
    <source>
        <dbReference type="Proteomes" id="UP000515512"/>
    </source>
</evidence>
<proteinExistence type="predicted"/>
<dbReference type="Pfam" id="PF12833">
    <property type="entry name" value="HTH_18"/>
    <property type="match status" value="1"/>
</dbReference>
<dbReference type="PROSITE" id="PS01124">
    <property type="entry name" value="HTH_ARAC_FAMILY_2"/>
    <property type="match status" value="1"/>
</dbReference>
<protein>
    <submittedName>
        <fullName evidence="2">Helix-turn-helix domain-containing protein</fullName>
    </submittedName>
</protein>
<dbReference type="GO" id="GO:0043565">
    <property type="term" value="F:sequence-specific DNA binding"/>
    <property type="evidence" value="ECO:0007669"/>
    <property type="project" value="InterPro"/>
</dbReference>
<gene>
    <name evidence="2" type="ORF">H0264_37365</name>
</gene>
<name>A0A7D6Z450_9NOCA</name>
<feature type="domain" description="HTH araC/xylS-type" evidence="1">
    <location>
        <begin position="151"/>
        <end position="222"/>
    </location>
</feature>
<evidence type="ECO:0000259" key="1">
    <source>
        <dbReference type="PROSITE" id="PS01124"/>
    </source>
</evidence>
<reference evidence="2 3" key="1">
    <citation type="submission" date="2020-07" db="EMBL/GenBank/DDBJ databases">
        <authorList>
            <person name="Zhuang K."/>
            <person name="Ran Y."/>
        </authorList>
    </citation>
    <scope>NUCLEOTIDE SEQUENCE [LARGE SCALE GENOMIC DNA]</scope>
    <source>
        <strain evidence="2 3">WCH-YHL-001</strain>
    </source>
</reference>
<accession>A0A7D6Z450</accession>
<sequence length="237" mass="25807">MTELRFETRESDSPWIDSVWTCRSDRVTDMTSVAVETWGLVFWEQRGTAYASITGPESRCGTAPVPEGADFTGIQFAVGTSLRVVAPPTLVDSGIALPDVTDRSFWLAGTHWETPHSDDAEALVERLVRDGVLVLDPLVADVVRGHDPAASERTLERRFKAATGLTQGAVRQISRAREAALLLSAGEQSGDVVEKLGYYDEPHLARALRQYVGRTAGELRERGGGAIALDLGQRRTS</sequence>
<dbReference type="Gene3D" id="1.10.10.60">
    <property type="entry name" value="Homeodomain-like"/>
    <property type="match status" value="1"/>
</dbReference>
<dbReference type="Proteomes" id="UP000515512">
    <property type="component" value="Chromosome"/>
</dbReference>
<dbReference type="GO" id="GO:0003700">
    <property type="term" value="F:DNA-binding transcription factor activity"/>
    <property type="evidence" value="ECO:0007669"/>
    <property type="project" value="InterPro"/>
</dbReference>
<organism evidence="2 3">
    <name type="scientific">Nocardia huaxiensis</name>
    <dbReference type="NCBI Taxonomy" id="2755382"/>
    <lineage>
        <taxon>Bacteria</taxon>
        <taxon>Bacillati</taxon>
        <taxon>Actinomycetota</taxon>
        <taxon>Actinomycetes</taxon>
        <taxon>Mycobacteriales</taxon>
        <taxon>Nocardiaceae</taxon>
        <taxon>Nocardia</taxon>
    </lineage>
</organism>
<dbReference type="InterPro" id="IPR018060">
    <property type="entry name" value="HTH_AraC"/>
</dbReference>
<dbReference type="AlphaFoldDB" id="A0A7D6Z450"/>
<dbReference type="KEGG" id="nhu:H0264_37365"/>
<dbReference type="EMBL" id="CP059399">
    <property type="protein sequence ID" value="QLY30704.1"/>
    <property type="molecule type" value="Genomic_DNA"/>
</dbReference>
<dbReference type="SMART" id="SM00342">
    <property type="entry name" value="HTH_ARAC"/>
    <property type="match status" value="1"/>
</dbReference>
<keyword evidence="3" id="KW-1185">Reference proteome</keyword>
<dbReference type="RefSeq" id="WP_181581902.1">
    <property type="nucleotide sequence ID" value="NZ_CP059399.1"/>
</dbReference>